<proteinExistence type="predicted"/>
<accession>A0A2Z5H3A6</accession>
<protein>
    <recommendedName>
        <fullName evidence="4">Holin</fullName>
    </recommendedName>
</protein>
<keyword evidence="3" id="KW-1185">Reference proteome</keyword>
<sequence>MINRVKVELIDDWRLFWRFWSVRLGIIGTALTGVLVAFPDAALYAWNLLPSDLKAAIPEQYVPLIGVGVFVLSLVARLIKQQRPEPKGVTDNATDGTKNPN</sequence>
<reference evidence="3" key="1">
    <citation type="submission" date="2018-05" db="EMBL/GenBank/DDBJ databases">
        <title>Exploring Bacteriophages for Innovative Applications.</title>
        <authorList>
            <person name="Olsen N.S."/>
            <person name="Kot W."/>
            <person name="Hansen L.H."/>
        </authorList>
    </citation>
    <scope>NUCLEOTIDE SEQUENCE [LARGE SCALE GENOMIC DNA]</scope>
</reference>
<dbReference type="Proteomes" id="UP000252726">
    <property type="component" value="Segment"/>
</dbReference>
<evidence type="ECO:0000313" key="2">
    <source>
        <dbReference type="EMBL" id="AXC34279.1"/>
    </source>
</evidence>
<keyword evidence="1" id="KW-1133">Transmembrane helix</keyword>
<evidence type="ECO:0000256" key="1">
    <source>
        <dbReference type="SAM" id="Phobius"/>
    </source>
</evidence>
<name>A0A2Z5H3A6_9CAUD</name>
<keyword evidence="1" id="KW-0812">Transmembrane</keyword>
<feature type="transmembrane region" description="Helical" evidence="1">
    <location>
        <begin position="20"/>
        <end position="41"/>
    </location>
</feature>
<evidence type="ECO:0008006" key="4">
    <source>
        <dbReference type="Google" id="ProtNLM"/>
    </source>
</evidence>
<dbReference type="KEGG" id="vg:79513871"/>
<dbReference type="GeneID" id="79513871"/>
<feature type="transmembrane region" description="Helical" evidence="1">
    <location>
        <begin position="61"/>
        <end position="79"/>
    </location>
</feature>
<organism evidence="2 3">
    <name type="scientific">Escherichia phage Halfdan</name>
    <dbReference type="NCBI Taxonomy" id="2234092"/>
    <lineage>
        <taxon>Viruses</taxon>
        <taxon>Duplodnaviria</taxon>
        <taxon>Heunggongvirae</taxon>
        <taxon>Uroviricota</taxon>
        <taxon>Caudoviricetes</taxon>
        <taxon>Halfdanvirus</taxon>
        <taxon>Halfdanvirus halfdan</taxon>
    </lineage>
</organism>
<dbReference type="RefSeq" id="YP_010731750.1">
    <property type="nucleotide sequence ID" value="NC_072811.1"/>
</dbReference>
<dbReference type="Pfam" id="PF25612">
    <property type="entry name" value="DUF7940"/>
    <property type="match status" value="1"/>
</dbReference>
<keyword evidence="1" id="KW-0472">Membrane</keyword>
<evidence type="ECO:0000313" key="3">
    <source>
        <dbReference type="Proteomes" id="UP000252726"/>
    </source>
</evidence>
<dbReference type="InterPro" id="IPR057700">
    <property type="entry name" value="DUF7940"/>
</dbReference>
<dbReference type="EMBL" id="MH362766">
    <property type="protein sequence ID" value="AXC34279.1"/>
    <property type="molecule type" value="Genomic_DNA"/>
</dbReference>